<evidence type="ECO:0000313" key="3">
    <source>
        <dbReference type="Proteomes" id="UP001596104"/>
    </source>
</evidence>
<keyword evidence="3" id="KW-1185">Reference proteome</keyword>
<reference evidence="3" key="1">
    <citation type="journal article" date="2019" name="Int. J. Syst. Evol. Microbiol.">
        <title>The Global Catalogue of Microorganisms (GCM) 10K type strain sequencing project: providing services to taxonomists for standard genome sequencing and annotation.</title>
        <authorList>
            <consortium name="The Broad Institute Genomics Platform"/>
            <consortium name="The Broad Institute Genome Sequencing Center for Infectious Disease"/>
            <person name="Wu L."/>
            <person name="Ma J."/>
        </authorList>
    </citation>
    <scope>NUCLEOTIDE SEQUENCE [LARGE SCALE GENOMIC DNA]</scope>
    <source>
        <strain evidence="3">CGMCC 1.16326</strain>
    </source>
</reference>
<sequence length="208" mass="23182">MTAAPHDLPPLDFASRRLKLTTLGPGRPWYRLYESRHPDALGFGYGSSRFSAPEAGSAVVDRFGVVYFGSSMKVCFAEAILRDAGVGMSGLIPFEMGELERYACAEVVVTTDLYLVDLRGDGLVQMRMPTDAARARDHRLGQQWSRAFWLNDARPDGIIYESRLNGEANIAVYDRALSKLGVSDVRPMMERREEMAGIIDDFELAIVR</sequence>
<organism evidence="2 3">
    <name type="scientific">Bosea vestrisii</name>
    <dbReference type="NCBI Taxonomy" id="151416"/>
    <lineage>
        <taxon>Bacteria</taxon>
        <taxon>Pseudomonadati</taxon>
        <taxon>Pseudomonadota</taxon>
        <taxon>Alphaproteobacteria</taxon>
        <taxon>Hyphomicrobiales</taxon>
        <taxon>Boseaceae</taxon>
        <taxon>Bosea</taxon>
    </lineage>
</organism>
<feature type="domain" description="RES" evidence="1">
    <location>
        <begin position="39"/>
        <end position="184"/>
    </location>
</feature>
<dbReference type="InterPro" id="IPR014914">
    <property type="entry name" value="RES_dom"/>
</dbReference>
<dbReference type="RefSeq" id="WP_318652277.1">
    <property type="nucleotide sequence ID" value="NZ_JBHSLV010000014.1"/>
</dbReference>
<gene>
    <name evidence="2" type="ORF">ACFPPC_08425</name>
</gene>
<evidence type="ECO:0000313" key="2">
    <source>
        <dbReference type="EMBL" id="MFC5392660.1"/>
    </source>
</evidence>
<evidence type="ECO:0000259" key="1">
    <source>
        <dbReference type="SMART" id="SM00953"/>
    </source>
</evidence>
<accession>A0ABW0H7Q8</accession>
<dbReference type="Proteomes" id="UP001596104">
    <property type="component" value="Unassembled WGS sequence"/>
</dbReference>
<dbReference type="EMBL" id="JBHSLV010000014">
    <property type="protein sequence ID" value="MFC5392660.1"/>
    <property type="molecule type" value="Genomic_DNA"/>
</dbReference>
<comment type="caution">
    <text evidence="2">The sequence shown here is derived from an EMBL/GenBank/DDBJ whole genome shotgun (WGS) entry which is preliminary data.</text>
</comment>
<dbReference type="SMART" id="SM00953">
    <property type="entry name" value="RES"/>
    <property type="match status" value="1"/>
</dbReference>
<dbReference type="Pfam" id="PF08808">
    <property type="entry name" value="RES"/>
    <property type="match status" value="1"/>
</dbReference>
<protein>
    <submittedName>
        <fullName evidence="2">RES family NAD+ phosphorylase</fullName>
    </submittedName>
</protein>
<name>A0ABW0H7Q8_9HYPH</name>
<proteinExistence type="predicted"/>